<organism evidence="1 2">
    <name type="scientific">Algoriphagus aquimarinus</name>
    <dbReference type="NCBI Taxonomy" id="237018"/>
    <lineage>
        <taxon>Bacteria</taxon>
        <taxon>Pseudomonadati</taxon>
        <taxon>Bacteroidota</taxon>
        <taxon>Cytophagia</taxon>
        <taxon>Cytophagales</taxon>
        <taxon>Cyclobacteriaceae</taxon>
        <taxon>Algoriphagus</taxon>
    </lineage>
</organism>
<dbReference type="STRING" id="237018.SAMN04489723_1277"/>
<evidence type="ECO:0000313" key="2">
    <source>
        <dbReference type="Proteomes" id="UP000198790"/>
    </source>
</evidence>
<protein>
    <submittedName>
        <fullName evidence="1">McrBC 5-methylcytosine restriction system component</fullName>
    </submittedName>
</protein>
<dbReference type="InterPro" id="IPR019292">
    <property type="entry name" value="McrC"/>
</dbReference>
<dbReference type="PANTHER" id="PTHR38733:SF1">
    <property type="entry name" value="TYPE IV METHYL-DIRECTED RESTRICTION ENZYME ECOKMCRBC"/>
    <property type="match status" value="1"/>
</dbReference>
<evidence type="ECO:0000313" key="1">
    <source>
        <dbReference type="EMBL" id="SFB59753.1"/>
    </source>
</evidence>
<dbReference type="Pfam" id="PF10117">
    <property type="entry name" value="McrBC"/>
    <property type="match status" value="1"/>
</dbReference>
<proteinExistence type="predicted"/>
<gene>
    <name evidence="1" type="ORF">SAMN04489723_1277</name>
</gene>
<dbReference type="OrthoDB" id="828100at2"/>
<dbReference type="EMBL" id="FOKK01000027">
    <property type="protein sequence ID" value="SFB59753.1"/>
    <property type="molecule type" value="Genomic_DNA"/>
</dbReference>
<sequence length="436" mass="51127">MRPFSLREHVTNIFPFSEGVFTEEILFKKRRKDGSCAAFKVIDQEIAISTSYYVGADWLPKHEGKHWIYVESKLNTKFDQETGEESKSISEEKELIRVDVLKMLFQALEEPEVRGHTQELFEIKFDSAWIPLQKHQDLISPLIMIQFLNQVKDIVRKGLKKSYYKIERNLYAKVKGKVLVSKTIKQNLVKNKNLNTFCQYEEFGIDGLENRLLKKTLTFIKRYLATIKGLESEAYFQETFSFIQPAFEEVSEEVLLHEIKHFKFNPFYKNYEKAIELAKLILQRFSYNLNAIQDQDTIETPPYWIDMSKLFELYVLGMLKKEYGSAITYHERTYGNEVDFLLSADDDSLVIDAKYKPGYIGKSHQGLHTDIRQVSGYARHREIRRRLKVKDNNLLLGCVIIYPDLSLMEEKIGDLRITEVSQYEKAWKVGVKLPAY</sequence>
<accession>A0A1I1CH24</accession>
<keyword evidence="2" id="KW-1185">Reference proteome</keyword>
<reference evidence="1 2" key="1">
    <citation type="submission" date="2016-10" db="EMBL/GenBank/DDBJ databases">
        <authorList>
            <person name="de Groot N.N."/>
        </authorList>
    </citation>
    <scope>NUCLEOTIDE SEQUENCE [LARGE SCALE GENOMIC DNA]</scope>
    <source>
        <strain evidence="1 2">DSM 23399</strain>
    </source>
</reference>
<name>A0A1I1CH24_9BACT</name>
<dbReference type="AlphaFoldDB" id="A0A1I1CH24"/>
<dbReference type="PANTHER" id="PTHR38733">
    <property type="entry name" value="PROTEIN MCRC"/>
    <property type="match status" value="1"/>
</dbReference>
<dbReference type="Proteomes" id="UP000198790">
    <property type="component" value="Unassembled WGS sequence"/>
</dbReference>
<dbReference type="RefSeq" id="WP_092901581.1">
    <property type="nucleotide sequence ID" value="NZ_FOKK01000027.1"/>
</dbReference>